<keyword evidence="5" id="KW-1185">Reference proteome</keyword>
<feature type="compositionally biased region" description="Low complexity" evidence="1">
    <location>
        <begin position="45"/>
        <end position="57"/>
    </location>
</feature>
<keyword evidence="2" id="KW-0472">Membrane</keyword>
<evidence type="ECO:0000256" key="2">
    <source>
        <dbReference type="SAM" id="Phobius"/>
    </source>
</evidence>
<feature type="signal peptide" evidence="3">
    <location>
        <begin position="1"/>
        <end position="32"/>
    </location>
</feature>
<protein>
    <recommendedName>
        <fullName evidence="6">LPXTG cell wall anchor domain-containing protein</fullName>
    </recommendedName>
</protein>
<dbReference type="PATRIC" id="fig|1225564.3.peg.2068"/>
<gene>
    <name evidence="4" type="ORF">AA309_07680</name>
</gene>
<keyword evidence="2" id="KW-0812">Transmembrane</keyword>
<dbReference type="Proteomes" id="UP000035489">
    <property type="component" value="Unassembled WGS sequence"/>
</dbReference>
<keyword evidence="2" id="KW-1133">Transmembrane helix</keyword>
<accession>A0A0H1RF96</accession>
<feature type="transmembrane region" description="Helical" evidence="2">
    <location>
        <begin position="68"/>
        <end position="86"/>
    </location>
</feature>
<evidence type="ECO:0000313" key="4">
    <source>
        <dbReference type="EMBL" id="KLK93541.1"/>
    </source>
</evidence>
<evidence type="ECO:0000313" key="5">
    <source>
        <dbReference type="Proteomes" id="UP000035489"/>
    </source>
</evidence>
<evidence type="ECO:0000256" key="3">
    <source>
        <dbReference type="SAM" id="SignalP"/>
    </source>
</evidence>
<evidence type="ECO:0000256" key="1">
    <source>
        <dbReference type="SAM" id="MobiDB-lite"/>
    </source>
</evidence>
<proteinExistence type="predicted"/>
<comment type="caution">
    <text evidence="4">The sequence shown here is derived from an EMBL/GenBank/DDBJ whole genome shotgun (WGS) entry which is preliminary data.</text>
</comment>
<feature type="region of interest" description="Disordered" evidence="1">
    <location>
        <begin position="34"/>
        <end position="59"/>
    </location>
</feature>
<dbReference type="EMBL" id="LCYG01000019">
    <property type="protein sequence ID" value="KLK93541.1"/>
    <property type="molecule type" value="Genomic_DNA"/>
</dbReference>
<name>A0A0H1RF96_9HYPH</name>
<organism evidence="4 5">
    <name type="scientific">Microvirga vignae</name>
    <dbReference type="NCBI Taxonomy" id="1225564"/>
    <lineage>
        <taxon>Bacteria</taxon>
        <taxon>Pseudomonadati</taxon>
        <taxon>Pseudomonadota</taxon>
        <taxon>Alphaproteobacteria</taxon>
        <taxon>Hyphomicrobiales</taxon>
        <taxon>Methylobacteriaceae</taxon>
        <taxon>Microvirga</taxon>
    </lineage>
</organism>
<evidence type="ECO:0008006" key="6">
    <source>
        <dbReference type="Google" id="ProtNLM"/>
    </source>
</evidence>
<feature type="chain" id="PRO_5002593664" description="LPXTG cell wall anchor domain-containing protein" evidence="3">
    <location>
        <begin position="33"/>
        <end position="94"/>
    </location>
</feature>
<reference evidence="4 5" key="1">
    <citation type="submission" date="2015-05" db="EMBL/GenBank/DDBJ databases">
        <title>Draft genome sequence of Microvirga vignae strain BR3299, a novel nitrogen fixing bacteria isolated from Brazil semi-aired region.</title>
        <authorList>
            <person name="Zilli J.E."/>
            <person name="Passos S.R."/>
            <person name="Leite J."/>
            <person name="Baldani J.I."/>
            <person name="Xavier G.R."/>
            <person name="Rumjaneck N.G."/>
            <person name="Simoes-Araujo J.L."/>
        </authorList>
    </citation>
    <scope>NUCLEOTIDE SEQUENCE [LARGE SCALE GENOMIC DNA]</scope>
    <source>
        <strain evidence="4 5">BR3299</strain>
    </source>
</reference>
<keyword evidence="3" id="KW-0732">Signal</keyword>
<dbReference type="AlphaFoldDB" id="A0A0H1RF96"/>
<sequence length="94" mass="9789">MLITWEDDGMIKTIKVSLLTMMLTAWSAIAMAQTSPGGTPGTPGTGTSSPTTTSPGTAGAVGDDGTNWLWIVIAVVVVAGLLFYFLGRNRSTRV</sequence>